<gene>
    <name evidence="1" type="ORF">NZK81_08105</name>
</gene>
<reference evidence="1" key="1">
    <citation type="submission" date="2022-09" db="EMBL/GenBank/DDBJ databases">
        <title>Novosphingobium sp. Nov., a polycyclic aromatic hydrocarbon-degrading bacterium isolated form mangrove sediments in HongKong.</title>
        <authorList>
            <person name="Hu Z."/>
        </authorList>
    </citation>
    <scope>NUCLEOTIDE SEQUENCE</scope>
    <source>
        <strain evidence="1">HK4-1</strain>
    </source>
</reference>
<name>A0ABT2I3X3_9SPHN</name>
<evidence type="ECO:0000313" key="1">
    <source>
        <dbReference type="EMBL" id="MCT2399510.1"/>
    </source>
</evidence>
<proteinExistence type="predicted"/>
<organism evidence="1 2">
    <name type="scientific">Novosphingobium mangrovi</name>
    <name type="common">ex Huang et al. 2023</name>
    <dbReference type="NCBI Taxonomy" id="2976432"/>
    <lineage>
        <taxon>Bacteria</taxon>
        <taxon>Pseudomonadati</taxon>
        <taxon>Pseudomonadota</taxon>
        <taxon>Alphaproteobacteria</taxon>
        <taxon>Sphingomonadales</taxon>
        <taxon>Sphingomonadaceae</taxon>
        <taxon>Novosphingobium</taxon>
    </lineage>
</organism>
<dbReference type="Proteomes" id="UP001165583">
    <property type="component" value="Unassembled WGS sequence"/>
</dbReference>
<comment type="caution">
    <text evidence="1">The sequence shown here is derived from an EMBL/GenBank/DDBJ whole genome shotgun (WGS) entry which is preliminary data.</text>
</comment>
<dbReference type="SUPFAM" id="SSF47226">
    <property type="entry name" value="Histidine-containing phosphotransfer domain, HPT domain"/>
    <property type="match status" value="1"/>
</dbReference>
<protein>
    <submittedName>
        <fullName evidence="1">Hpt domain-containing protein</fullName>
    </submittedName>
</protein>
<dbReference type="RefSeq" id="WP_260045608.1">
    <property type="nucleotide sequence ID" value="NZ_JANZXA010000004.1"/>
</dbReference>
<sequence>MAYEAGALEETIAAAAGGDSNLFAELRASYIESVGKQVDLLERSRCDGNWHLAAMRLKGLAASFHSAPLLVLAEQALDTAPGDPAVVRQLKAYVAEFSAV</sequence>
<dbReference type="EMBL" id="JANZXA010000004">
    <property type="protein sequence ID" value="MCT2399510.1"/>
    <property type="molecule type" value="Genomic_DNA"/>
</dbReference>
<keyword evidence="2" id="KW-1185">Reference proteome</keyword>
<evidence type="ECO:0000313" key="2">
    <source>
        <dbReference type="Proteomes" id="UP001165583"/>
    </source>
</evidence>
<accession>A0ABT2I3X3</accession>
<dbReference type="InterPro" id="IPR036641">
    <property type="entry name" value="HPT_dom_sf"/>
</dbReference>